<evidence type="ECO:0000256" key="2">
    <source>
        <dbReference type="SAM" id="Phobius"/>
    </source>
</evidence>
<name>A0A0R1NYR8_9LACO</name>
<dbReference type="Proteomes" id="UP000051439">
    <property type="component" value="Unassembled WGS sequence"/>
</dbReference>
<keyword evidence="2" id="KW-1133">Transmembrane helix</keyword>
<feature type="transmembrane region" description="Helical" evidence="2">
    <location>
        <begin position="369"/>
        <end position="393"/>
    </location>
</feature>
<gene>
    <name evidence="3" type="ORF">FC98_GL001947</name>
</gene>
<feature type="transmembrane region" description="Helical" evidence="2">
    <location>
        <begin position="345"/>
        <end position="363"/>
    </location>
</feature>
<dbReference type="GO" id="GO:0005886">
    <property type="term" value="C:plasma membrane"/>
    <property type="evidence" value="ECO:0007669"/>
    <property type="project" value="TreeGrafter"/>
</dbReference>
<dbReference type="PANTHER" id="PTHR11328:SF24">
    <property type="entry name" value="MAJOR FACILITATOR SUPERFAMILY (MFS) PROFILE DOMAIN-CONTAINING PROTEIN"/>
    <property type="match status" value="1"/>
</dbReference>
<dbReference type="AlphaFoldDB" id="A0A0R1NYR8"/>
<protein>
    <submittedName>
        <fullName evidence="3">Transporter, major facilitator family protein</fullName>
    </submittedName>
</protein>
<keyword evidence="2" id="KW-0812">Transmembrane</keyword>
<proteinExistence type="predicted"/>
<accession>A0A0R1NYR8</accession>
<organism evidence="3 4">
    <name type="scientific">Lentilactobacillus kisonensis DSM 19906 = JCM 15041</name>
    <dbReference type="NCBI Taxonomy" id="1423766"/>
    <lineage>
        <taxon>Bacteria</taxon>
        <taxon>Bacillati</taxon>
        <taxon>Bacillota</taxon>
        <taxon>Bacilli</taxon>
        <taxon>Lactobacillales</taxon>
        <taxon>Lactobacillaceae</taxon>
        <taxon>Lentilactobacillus</taxon>
    </lineage>
</organism>
<feature type="transmembrane region" description="Helical" evidence="2">
    <location>
        <begin position="461"/>
        <end position="481"/>
    </location>
</feature>
<feature type="transmembrane region" description="Helical" evidence="2">
    <location>
        <begin position="231"/>
        <end position="254"/>
    </location>
</feature>
<evidence type="ECO:0000256" key="1">
    <source>
        <dbReference type="ARBA" id="ARBA00022597"/>
    </source>
</evidence>
<feature type="transmembrane region" description="Helical" evidence="2">
    <location>
        <begin position="275"/>
        <end position="293"/>
    </location>
</feature>
<keyword evidence="1" id="KW-0813">Transport</keyword>
<evidence type="ECO:0000313" key="3">
    <source>
        <dbReference type="EMBL" id="KRL22714.1"/>
    </source>
</evidence>
<dbReference type="GO" id="GO:0008643">
    <property type="term" value="P:carbohydrate transport"/>
    <property type="evidence" value="ECO:0007669"/>
    <property type="project" value="InterPro"/>
</dbReference>
<evidence type="ECO:0000313" key="4">
    <source>
        <dbReference type="Proteomes" id="UP000051439"/>
    </source>
</evidence>
<dbReference type="GO" id="GO:0006814">
    <property type="term" value="P:sodium ion transport"/>
    <property type="evidence" value="ECO:0007669"/>
    <property type="project" value="InterPro"/>
</dbReference>
<comment type="caution">
    <text evidence="3">The sequence shown here is derived from an EMBL/GenBank/DDBJ whole genome shotgun (WGS) entry which is preliminary data.</text>
</comment>
<feature type="transmembrane region" description="Helical" evidence="2">
    <location>
        <begin position="134"/>
        <end position="152"/>
    </location>
</feature>
<dbReference type="Gene3D" id="1.20.1250.20">
    <property type="entry name" value="MFS general substrate transporter like domains"/>
    <property type="match status" value="2"/>
</dbReference>
<keyword evidence="4" id="KW-1185">Reference proteome</keyword>
<sequence length="509" mass="56220">MLDDCPLPFILLIIHDYYKHLKNDIIQKLLILGVTRLDKTQKTILVDAHPFGIKDKIGYMFGDIGNNFSFNVVNSFLMIFYTNVLGLTGAQVGVLFITARFVDAFADITVGRLVDNSKLHKIGRFKPWINRMKYPLLIALVLLFVPIVKDWALGARLVYVFVTYLAWGIFYSSVNIPYGSMASAISSSPNDKTSLSTFRAMGSALGSAITSYIIPMFMYVGASQKISGNRFFWVVVVCAILGYGCYELTTHLTTERVRTEKSEKVPMGRLVKGMLENKALIILVIVDLILVVNQNLSGTLISYLFNDYFQNKGAMSLALIVNFATVLLLAPFSNWMTQRFGRKESTVTALIFGAAMYAILLVSHTHSAIFYLVMLFLGSLGAGVFNLMVWAFITDVIDNHEVLTGVREDGIVYGVNSFARKVAQAIAGGFGGFMLTFIGYVSSTNGGVHQTAAVVNRIYSLATGVPTACLTLAALVLIFLYPLNKKRVLANAAKLEKIHTQNTEDEEAK</sequence>
<dbReference type="Pfam" id="PF13347">
    <property type="entry name" value="MFS_2"/>
    <property type="match status" value="1"/>
</dbReference>
<feature type="transmembrane region" description="Helical" evidence="2">
    <location>
        <begin position="158"/>
        <end position="178"/>
    </location>
</feature>
<dbReference type="InterPro" id="IPR001927">
    <property type="entry name" value="Na/Gal_symport"/>
</dbReference>
<dbReference type="NCBIfam" id="TIGR00792">
    <property type="entry name" value="gph"/>
    <property type="match status" value="1"/>
</dbReference>
<dbReference type="InterPro" id="IPR036259">
    <property type="entry name" value="MFS_trans_sf"/>
</dbReference>
<feature type="transmembrane region" description="Helical" evidence="2">
    <location>
        <begin position="198"/>
        <end position="219"/>
    </location>
</feature>
<keyword evidence="2" id="KW-0472">Membrane</keyword>
<feature type="transmembrane region" description="Helical" evidence="2">
    <location>
        <begin position="76"/>
        <end position="97"/>
    </location>
</feature>
<dbReference type="GO" id="GO:0015293">
    <property type="term" value="F:symporter activity"/>
    <property type="evidence" value="ECO:0007669"/>
    <property type="project" value="InterPro"/>
</dbReference>
<feature type="transmembrane region" description="Helical" evidence="2">
    <location>
        <begin position="313"/>
        <end position="333"/>
    </location>
</feature>
<dbReference type="PANTHER" id="PTHR11328">
    <property type="entry name" value="MAJOR FACILITATOR SUPERFAMILY DOMAIN-CONTAINING PROTEIN"/>
    <property type="match status" value="1"/>
</dbReference>
<dbReference type="PATRIC" id="fig|1423766.4.peg.2019"/>
<dbReference type="SUPFAM" id="SSF103473">
    <property type="entry name" value="MFS general substrate transporter"/>
    <property type="match status" value="1"/>
</dbReference>
<reference evidence="3 4" key="1">
    <citation type="journal article" date="2015" name="Genome Announc.">
        <title>Expanding the biotechnology potential of lactobacilli through comparative genomics of 213 strains and associated genera.</title>
        <authorList>
            <person name="Sun Z."/>
            <person name="Harris H.M."/>
            <person name="McCann A."/>
            <person name="Guo C."/>
            <person name="Argimon S."/>
            <person name="Zhang W."/>
            <person name="Yang X."/>
            <person name="Jeffery I.B."/>
            <person name="Cooney J.C."/>
            <person name="Kagawa T.F."/>
            <person name="Liu W."/>
            <person name="Song Y."/>
            <person name="Salvetti E."/>
            <person name="Wrobel A."/>
            <person name="Rasinkangas P."/>
            <person name="Parkhill J."/>
            <person name="Rea M.C."/>
            <person name="O'Sullivan O."/>
            <person name="Ritari J."/>
            <person name="Douillard F.P."/>
            <person name="Paul Ross R."/>
            <person name="Yang R."/>
            <person name="Briner A.E."/>
            <person name="Felis G.E."/>
            <person name="de Vos W.M."/>
            <person name="Barrangou R."/>
            <person name="Klaenhammer T.R."/>
            <person name="Caufield P.W."/>
            <person name="Cui Y."/>
            <person name="Zhang H."/>
            <person name="O'Toole P.W."/>
        </authorList>
    </citation>
    <scope>NUCLEOTIDE SEQUENCE [LARGE SCALE GENOMIC DNA]</scope>
    <source>
        <strain evidence="3 4">DSM 19906</strain>
    </source>
</reference>
<feature type="transmembrane region" description="Helical" evidence="2">
    <location>
        <begin position="422"/>
        <end position="441"/>
    </location>
</feature>
<dbReference type="InterPro" id="IPR039672">
    <property type="entry name" value="MFS_2"/>
</dbReference>
<keyword evidence="1" id="KW-0762">Sugar transport</keyword>
<dbReference type="EMBL" id="AZEB01000004">
    <property type="protein sequence ID" value="KRL22714.1"/>
    <property type="molecule type" value="Genomic_DNA"/>
</dbReference>
<dbReference type="CDD" id="cd17332">
    <property type="entry name" value="MFS_MelB_like"/>
    <property type="match status" value="1"/>
</dbReference>